<keyword evidence="3 5" id="KW-0520">NAD</keyword>
<evidence type="ECO:0000259" key="6">
    <source>
        <dbReference type="Pfam" id="PF00171"/>
    </source>
</evidence>
<dbReference type="SUPFAM" id="SSF51730">
    <property type="entry name" value="FAD-linked oxidoreductase"/>
    <property type="match status" value="1"/>
</dbReference>
<feature type="domain" description="Proline dehydrogenase PutA" evidence="8">
    <location>
        <begin position="82"/>
        <end position="183"/>
    </location>
</feature>
<proteinExistence type="inferred from homology"/>
<dbReference type="InterPro" id="IPR002872">
    <property type="entry name" value="Proline_DH_dom"/>
</dbReference>
<name>A0ABQ0QGJ0_9PROT</name>
<comment type="cofactor">
    <cofactor evidence="5">
        <name>FAD</name>
        <dbReference type="ChEBI" id="CHEBI:57692"/>
    </cofactor>
</comment>
<dbReference type="Gene3D" id="3.20.20.220">
    <property type="match status" value="1"/>
</dbReference>
<dbReference type="RefSeq" id="WP_068171152.1">
    <property type="nucleotide sequence ID" value="NZ_BAQB01000003.1"/>
</dbReference>
<dbReference type="Pfam" id="PF00171">
    <property type="entry name" value="Aldedh"/>
    <property type="match status" value="1"/>
</dbReference>
<evidence type="ECO:0000256" key="3">
    <source>
        <dbReference type="ARBA" id="ARBA00023027"/>
    </source>
</evidence>
<comment type="similarity">
    <text evidence="5">In the C-terminal section; belongs to the aldehyde dehydrogenase family.</text>
</comment>
<dbReference type="InterPro" id="IPR050485">
    <property type="entry name" value="Proline_metab_enzyme"/>
</dbReference>
<dbReference type="SUPFAM" id="SSF81935">
    <property type="entry name" value="N-terminal domain of bifunctional PutA protein"/>
    <property type="match status" value="1"/>
</dbReference>
<keyword evidence="5" id="KW-0642">Proline metabolism</keyword>
<evidence type="ECO:0000256" key="2">
    <source>
        <dbReference type="ARBA" id="ARBA00023002"/>
    </source>
</evidence>
<accession>A0ABQ0QGJ0</accession>
<keyword evidence="5" id="KW-0678">Repressor</keyword>
<keyword evidence="5" id="KW-0805">Transcription regulation</keyword>
<dbReference type="Pfam" id="PF01619">
    <property type="entry name" value="Pro_dh"/>
    <property type="match status" value="1"/>
</dbReference>
<feature type="domain" description="Proline dehydrogenase" evidence="7">
    <location>
        <begin position="197"/>
        <end position="485"/>
    </location>
</feature>
<feature type="domain" description="Aldehyde dehydrogenase" evidence="6">
    <location>
        <begin position="589"/>
        <end position="1024"/>
    </location>
</feature>
<comment type="caution">
    <text evidence="9">The sequence shown here is derived from an EMBL/GenBank/DDBJ whole genome shotgun (WGS) entry which is preliminary data.</text>
</comment>
<dbReference type="InterPro" id="IPR024082">
    <property type="entry name" value="PRODH_PutA_dom_II"/>
</dbReference>
<evidence type="ECO:0000259" key="7">
    <source>
        <dbReference type="Pfam" id="PF01619"/>
    </source>
</evidence>
<dbReference type="Gene3D" id="1.20.5.460">
    <property type="entry name" value="Single helix bin"/>
    <property type="match status" value="1"/>
</dbReference>
<dbReference type="InterPro" id="IPR016162">
    <property type="entry name" value="Ald_DH_N"/>
</dbReference>
<keyword evidence="5" id="KW-0285">Flavoprotein</keyword>
<dbReference type="Gene3D" id="3.40.605.10">
    <property type="entry name" value="Aldehyde Dehydrogenase, Chain A, domain 1"/>
    <property type="match status" value="1"/>
</dbReference>
<dbReference type="Pfam" id="PF14850">
    <property type="entry name" value="Pro_dh-DNA_bdg"/>
    <property type="match status" value="1"/>
</dbReference>
<keyword evidence="5" id="KW-0804">Transcription</keyword>
<dbReference type="InterPro" id="IPR029041">
    <property type="entry name" value="FAD-linked_oxidoreductase-like"/>
</dbReference>
<keyword evidence="10" id="KW-1185">Reference proteome</keyword>
<evidence type="ECO:0000313" key="10">
    <source>
        <dbReference type="Proteomes" id="UP001062443"/>
    </source>
</evidence>
<dbReference type="InterPro" id="IPR016163">
    <property type="entry name" value="Ald_DH_C"/>
</dbReference>
<dbReference type="Gene3D" id="3.40.309.10">
    <property type="entry name" value="Aldehyde Dehydrogenase, Chain A, domain 2"/>
    <property type="match status" value="1"/>
</dbReference>
<comment type="pathway">
    <text evidence="1 5">Amino-acid degradation; L-proline degradation into L-glutamate; L-glutamate from L-proline: step 2/2.</text>
</comment>
<dbReference type="InterPro" id="IPR016160">
    <property type="entry name" value="Ald_DH_CS_CYS"/>
</dbReference>
<dbReference type="PROSITE" id="PS00070">
    <property type="entry name" value="ALDEHYDE_DEHYDR_CYS"/>
    <property type="match status" value="1"/>
</dbReference>
<evidence type="ECO:0000313" key="9">
    <source>
        <dbReference type="EMBL" id="GBR44035.1"/>
    </source>
</evidence>
<evidence type="ECO:0000256" key="4">
    <source>
        <dbReference type="ARBA" id="ARBA00048142"/>
    </source>
</evidence>
<comment type="function">
    <text evidence="5">Oxidizes proline to glutamate for use as a carbon and nitrogen source.</text>
</comment>
<gene>
    <name evidence="9" type="ORF">AA106556_0290</name>
</gene>
<evidence type="ECO:0000256" key="1">
    <source>
        <dbReference type="ARBA" id="ARBA00004786"/>
    </source>
</evidence>
<keyword evidence="5" id="KW-0238">DNA-binding</keyword>
<evidence type="ECO:0000256" key="5">
    <source>
        <dbReference type="PIRNR" id="PIRNR000197"/>
    </source>
</evidence>
<evidence type="ECO:0000259" key="8">
    <source>
        <dbReference type="Pfam" id="PF14850"/>
    </source>
</evidence>
<dbReference type="EMBL" id="BAQB01000003">
    <property type="protein sequence ID" value="GBR44035.1"/>
    <property type="molecule type" value="Genomic_DNA"/>
</dbReference>
<comment type="catalytic activity">
    <reaction evidence="5">
        <text>L-proline + a quinone = (S)-1-pyrroline-5-carboxylate + a quinol + H(+)</text>
        <dbReference type="Rhea" id="RHEA:23784"/>
        <dbReference type="ChEBI" id="CHEBI:15378"/>
        <dbReference type="ChEBI" id="CHEBI:17388"/>
        <dbReference type="ChEBI" id="CHEBI:24646"/>
        <dbReference type="ChEBI" id="CHEBI:60039"/>
        <dbReference type="ChEBI" id="CHEBI:132124"/>
        <dbReference type="EC" id="1.5.5.2"/>
    </reaction>
</comment>
<dbReference type="EC" id="1.2.1.88" evidence="5"/>
<keyword evidence="5" id="KW-0274">FAD</keyword>
<reference evidence="9" key="1">
    <citation type="submission" date="2013-04" db="EMBL/GenBank/DDBJ databases">
        <title>The genome sequencing project of 58 acetic acid bacteria.</title>
        <authorList>
            <person name="Okamoto-Kainuma A."/>
            <person name="Ishikawa M."/>
            <person name="Umino S."/>
            <person name="Koizumi Y."/>
            <person name="Shiwa Y."/>
            <person name="Yoshikawa H."/>
            <person name="Matsutani M."/>
            <person name="Matsushita K."/>
        </authorList>
    </citation>
    <scope>NUCLEOTIDE SEQUENCE</scope>
    <source>
        <strain evidence="9">NBRC 106556</strain>
    </source>
</reference>
<comment type="similarity">
    <text evidence="5">In the N-terminal section; belongs to the proline dehydrogenase family.</text>
</comment>
<comment type="catalytic activity">
    <reaction evidence="4 5">
        <text>L-glutamate 5-semialdehyde + NAD(+) + H2O = L-glutamate + NADH + 2 H(+)</text>
        <dbReference type="Rhea" id="RHEA:30235"/>
        <dbReference type="ChEBI" id="CHEBI:15377"/>
        <dbReference type="ChEBI" id="CHEBI:15378"/>
        <dbReference type="ChEBI" id="CHEBI:29985"/>
        <dbReference type="ChEBI" id="CHEBI:57540"/>
        <dbReference type="ChEBI" id="CHEBI:57945"/>
        <dbReference type="ChEBI" id="CHEBI:58066"/>
        <dbReference type="EC" id="1.2.1.88"/>
    </reaction>
</comment>
<dbReference type="PANTHER" id="PTHR42862">
    <property type="entry name" value="DELTA-1-PYRROLINE-5-CARBOXYLATE DEHYDROGENASE 1, ISOFORM A-RELATED"/>
    <property type="match status" value="1"/>
</dbReference>
<protein>
    <recommendedName>
        <fullName evidence="5">Bifunctional protein PutA</fullName>
    </recommendedName>
    <domain>
        <recommendedName>
            <fullName evidence="5">Proline dehydrogenase</fullName>
            <ecNumber evidence="5">1.5.5.2</ecNumber>
        </recommendedName>
        <alternativeName>
            <fullName evidence="5">Proline oxidase</fullName>
        </alternativeName>
    </domain>
    <domain>
        <recommendedName>
            <fullName evidence="5">Delta-1-pyrroline-5-carboxylate dehydrogenase</fullName>
            <shortName evidence="5">P5C dehydrogenase</shortName>
            <ecNumber evidence="5">1.2.1.88</ecNumber>
        </recommendedName>
        <alternativeName>
            <fullName evidence="5">L-glutamate gamma-semialdehyde dehydrogenase</fullName>
        </alternativeName>
    </domain>
</protein>
<dbReference type="EC" id="1.5.5.2" evidence="5"/>
<dbReference type="InterPro" id="IPR016161">
    <property type="entry name" value="Ald_DH/histidinol_DH"/>
</dbReference>
<dbReference type="PIRSF" id="PIRSF000197">
    <property type="entry name" value="Bifunct_PutA"/>
    <property type="match status" value="1"/>
</dbReference>
<dbReference type="PANTHER" id="PTHR42862:SF1">
    <property type="entry name" value="DELTA-1-PYRROLINE-5-CARBOXYLATE DEHYDROGENASE 2, ISOFORM A-RELATED"/>
    <property type="match status" value="1"/>
</dbReference>
<keyword evidence="2 5" id="KW-0560">Oxidoreductase</keyword>
<comment type="pathway">
    <text evidence="5">Amino-acid degradation; L-proline degradation into L-glutamate; L-glutamate from L-proline: step 1/2.</text>
</comment>
<dbReference type="SUPFAM" id="SSF53720">
    <property type="entry name" value="ALDH-like"/>
    <property type="match status" value="1"/>
</dbReference>
<dbReference type="InterPro" id="IPR025703">
    <property type="entry name" value="Bifunct_PutA"/>
</dbReference>
<dbReference type="InterPro" id="IPR015590">
    <property type="entry name" value="Aldehyde_DH_dom"/>
</dbReference>
<dbReference type="InterPro" id="IPR024089">
    <property type="entry name" value="PRODH_PutA_dom_I/II"/>
</dbReference>
<organism evidence="9 10">
    <name type="scientific">Neokomagataea tanensis NBRC 106556</name>
    <dbReference type="NCBI Taxonomy" id="1223519"/>
    <lineage>
        <taxon>Bacteria</taxon>
        <taxon>Pseudomonadati</taxon>
        <taxon>Pseudomonadota</taxon>
        <taxon>Alphaproteobacteria</taxon>
        <taxon>Acetobacterales</taxon>
        <taxon>Acetobacteraceae</taxon>
        <taxon>Neokomagataea</taxon>
    </lineage>
</organism>
<sequence>MTSPLTVPALASPFLDMLPQTGRMPAMPSRITVDAMRHTSEFACITELLSLVITSAEQDSAINTQAEHLASILRTASRSAIGTLLEAFPPTSAHGRALLALAEAFLRIPDHATREALIDAQVRHLEWITPTAKTSAPTLVSMLTRGLSLASLLRKGGALSLRRLTLQTSAPLIRHGLEKTLRAAAEEVTLGTTPSEALRNAQSTRKRGFNHTFDLCAPAALDMAQAHKAQHHFEALLEACSRHAGMTGGRSERPSLTLRPALLCPHFSSMRHEHVMTAFLPILSRLAERTRQLDLALILTVEHSREIDLCLDLITALCTQRELEGWDGLGMTVQAHDRRALAITQHLIALGRSTGRRLIIRLTRGAAWRAEHNREDTLAPTPLFSRSCHTNLSYLACTQALLKNLNCTYPHFATHNPRLVAHIQTLAPNAKRGDFEFECLHGLAQPLAETLISAKDKNAPPCRLHAPIGPASTVLPALVKQLRESDGPSPLLSSKTHTTDDVIEALTANPVTAAQTLRAQHPYAEPSPDESTDPNSLPLLFELDLSDATDQVTLHHALTTTTPDTLPFIHPLIAEPPTERTPPHFGRRICNPAARQDAIGDVLDTDGETLLKALSTADAHLSDWRQYPAAHRATLLRNAAAAIEADYVPLLGLIIRETGKTFPSALSELRDGVTALYQAAQDAENSSLTATPLGLIACISPWSSPFAAFMRQIAFALAAGNSVLAKPAAATPFTAEAAIQHLHRAGIPQTTLLFLPGNEQVGEELVSDHRIDGVLFTGSTAASKALSRLIAQRTGRTGDPVSLIARSSGQNALLADSSAQPGQIVHDVIRLAFTDSGQNCGAVRILLLQDDNAENVLTLLRGALSTLNLGDPCRIDTDIGPMISAEARTETLAHIDQMRRAGRKVWTAPLKEPDRNAGHHPGSYLAPTLIDIGRVADIPREVFGPVLHIRRFHRNELEGVIDAVNATGYGLSFGVHSRIPNTIHRVLTRAQAGNLSVNTLTSSTSVHAPPFGGYGLSGCGAKLGGPLALRQLQANIPALHFPHFSPTDMNPGHISRIAANLVAFLESRDAVSARTIRQDIAHNLLGSSLTLPAAIGETRTLTLIPCGTVLCAGESWPALLRAVGMALGTGNTALVLAPKTALEWMQRLPQSLADQIQRVDPGALPECDAMIFERGSTTAQDAAATLTAREGRIVPLYPLDSVRPEWLLQERVTCVNEEALSGAPTVMALM</sequence>
<dbReference type="Proteomes" id="UP001062443">
    <property type="component" value="Unassembled WGS sequence"/>
</dbReference>